<protein>
    <submittedName>
        <fullName evidence="2">DUF1127 domain-containing protein</fullName>
    </submittedName>
</protein>
<evidence type="ECO:0000259" key="1">
    <source>
        <dbReference type="Pfam" id="PF06568"/>
    </source>
</evidence>
<dbReference type="EMBL" id="JAANCM010000001">
    <property type="protein sequence ID" value="NHT74189.1"/>
    <property type="molecule type" value="Genomic_DNA"/>
</dbReference>
<dbReference type="RefSeq" id="WP_110799950.1">
    <property type="nucleotide sequence ID" value="NZ_JAANCM010000001.1"/>
</dbReference>
<name>A0AA43ZAY1_9HYPH</name>
<comment type="caution">
    <text evidence="2">The sequence shown here is derived from an EMBL/GenBank/DDBJ whole genome shotgun (WGS) entry which is preliminary data.</text>
</comment>
<keyword evidence="3" id="KW-1185">Reference proteome</keyword>
<sequence>MRTPDTALDLTLAGKPAVLRLSALTQGLVTVWRLLKNHRAAGHLHDLDDRQLADIGLSRNDVRDATMSAFFEDPSRHLTTAARERANRYYRDARSR</sequence>
<evidence type="ECO:0000313" key="2">
    <source>
        <dbReference type="EMBL" id="NHT74189.1"/>
    </source>
</evidence>
<dbReference type="AlphaFoldDB" id="A0AA43ZAY1"/>
<dbReference type="InterPro" id="IPR009506">
    <property type="entry name" value="YjiS-like"/>
</dbReference>
<proteinExistence type="predicted"/>
<dbReference type="Pfam" id="PF06568">
    <property type="entry name" value="YjiS-like"/>
    <property type="match status" value="1"/>
</dbReference>
<feature type="domain" description="YjiS-like" evidence="1">
    <location>
        <begin position="30"/>
        <end position="63"/>
    </location>
</feature>
<reference evidence="2" key="1">
    <citation type="submission" date="2020-03" db="EMBL/GenBank/DDBJ databases">
        <title>Ferranicluibacter endophyticum gen. nov., sp. nov., a new genus isolated from Rubus ulmifolius Schott. stem.</title>
        <authorList>
            <person name="Roca-Couso R."/>
            <person name="Flores-Felix J.D."/>
            <person name="Igual J.M."/>
            <person name="Rivas R."/>
        </authorList>
    </citation>
    <scope>NUCLEOTIDE SEQUENCE</scope>
    <source>
        <strain evidence="2">CRRU44</strain>
    </source>
</reference>
<gene>
    <name evidence="2" type="ORF">G8E10_00290</name>
</gene>
<evidence type="ECO:0000313" key="3">
    <source>
        <dbReference type="Proteomes" id="UP001155840"/>
    </source>
</evidence>
<organism evidence="2 3">
    <name type="scientific">Ferranicluibacter rubi</name>
    <dbReference type="NCBI Taxonomy" id="2715133"/>
    <lineage>
        <taxon>Bacteria</taxon>
        <taxon>Pseudomonadati</taxon>
        <taxon>Pseudomonadota</taxon>
        <taxon>Alphaproteobacteria</taxon>
        <taxon>Hyphomicrobiales</taxon>
        <taxon>Rhizobiaceae</taxon>
        <taxon>Ferranicluibacter</taxon>
    </lineage>
</organism>
<dbReference type="Proteomes" id="UP001155840">
    <property type="component" value="Unassembled WGS sequence"/>
</dbReference>
<accession>A0AA43ZAY1</accession>